<feature type="compositionally biased region" description="Polar residues" evidence="1">
    <location>
        <begin position="36"/>
        <end position="46"/>
    </location>
</feature>
<protein>
    <submittedName>
        <fullName evidence="2">Uncharacterized protein</fullName>
    </submittedName>
</protein>
<reference evidence="2" key="1">
    <citation type="journal article" date="2020" name="Stud. Mycol.">
        <title>101 Dothideomycetes genomes: a test case for predicting lifestyles and emergence of pathogens.</title>
        <authorList>
            <person name="Haridas S."/>
            <person name="Albert R."/>
            <person name="Binder M."/>
            <person name="Bloem J."/>
            <person name="Labutti K."/>
            <person name="Salamov A."/>
            <person name="Andreopoulos B."/>
            <person name="Baker S."/>
            <person name="Barry K."/>
            <person name="Bills G."/>
            <person name="Bluhm B."/>
            <person name="Cannon C."/>
            <person name="Castanera R."/>
            <person name="Culley D."/>
            <person name="Daum C."/>
            <person name="Ezra D."/>
            <person name="Gonzalez J."/>
            <person name="Henrissat B."/>
            <person name="Kuo A."/>
            <person name="Liang C."/>
            <person name="Lipzen A."/>
            <person name="Lutzoni F."/>
            <person name="Magnuson J."/>
            <person name="Mondo S."/>
            <person name="Nolan M."/>
            <person name="Ohm R."/>
            <person name="Pangilinan J."/>
            <person name="Park H.-J."/>
            <person name="Ramirez L."/>
            <person name="Alfaro M."/>
            <person name="Sun H."/>
            <person name="Tritt A."/>
            <person name="Yoshinaga Y."/>
            <person name="Zwiers L.-H."/>
            <person name="Turgeon B."/>
            <person name="Goodwin S."/>
            <person name="Spatafora J."/>
            <person name="Crous P."/>
            <person name="Grigoriev I."/>
        </authorList>
    </citation>
    <scope>NUCLEOTIDE SEQUENCE</scope>
    <source>
        <strain evidence="2">CBS 113979</strain>
    </source>
</reference>
<keyword evidence="3" id="KW-1185">Reference proteome</keyword>
<sequence length="124" mass="13072">MSASASLSRAVRRLASPYALGTSVVSPRPVLMAQSASTRRMLSSSGAKLAEGKPGQKDHVTDKEDRLDVQSNNSGKGFDQKAQGSGGSATSQSDSRNSTKRTKEEHPESPVIIGMQDERGGKGR</sequence>
<gene>
    <name evidence="2" type="ORF">K402DRAFT_408287</name>
</gene>
<dbReference type="EMBL" id="ML977196">
    <property type="protein sequence ID" value="KAF1981606.1"/>
    <property type="molecule type" value="Genomic_DNA"/>
</dbReference>
<organism evidence="2 3">
    <name type="scientific">Aulographum hederae CBS 113979</name>
    <dbReference type="NCBI Taxonomy" id="1176131"/>
    <lineage>
        <taxon>Eukaryota</taxon>
        <taxon>Fungi</taxon>
        <taxon>Dikarya</taxon>
        <taxon>Ascomycota</taxon>
        <taxon>Pezizomycotina</taxon>
        <taxon>Dothideomycetes</taxon>
        <taxon>Pleosporomycetidae</taxon>
        <taxon>Aulographales</taxon>
        <taxon>Aulographaceae</taxon>
    </lineage>
</organism>
<evidence type="ECO:0000313" key="2">
    <source>
        <dbReference type="EMBL" id="KAF1981606.1"/>
    </source>
</evidence>
<dbReference type="Proteomes" id="UP000800041">
    <property type="component" value="Unassembled WGS sequence"/>
</dbReference>
<proteinExistence type="predicted"/>
<feature type="region of interest" description="Disordered" evidence="1">
    <location>
        <begin position="36"/>
        <end position="124"/>
    </location>
</feature>
<accession>A0A6G1GKX5</accession>
<dbReference type="OrthoDB" id="3945172at2759"/>
<evidence type="ECO:0000313" key="3">
    <source>
        <dbReference type="Proteomes" id="UP000800041"/>
    </source>
</evidence>
<dbReference type="AlphaFoldDB" id="A0A6G1GKX5"/>
<feature type="compositionally biased region" description="Basic and acidic residues" evidence="1">
    <location>
        <begin position="50"/>
        <end position="68"/>
    </location>
</feature>
<feature type="compositionally biased region" description="Low complexity" evidence="1">
    <location>
        <begin position="80"/>
        <end position="95"/>
    </location>
</feature>
<evidence type="ECO:0000256" key="1">
    <source>
        <dbReference type="SAM" id="MobiDB-lite"/>
    </source>
</evidence>
<name>A0A6G1GKX5_9PEZI</name>